<keyword evidence="7" id="KW-0862">Zinc</keyword>
<evidence type="ECO:0000256" key="4">
    <source>
        <dbReference type="ARBA" id="ARBA00022840"/>
    </source>
</evidence>
<comment type="caution">
    <text evidence="10">The sequence shown here is derived from an EMBL/GenBank/DDBJ whole genome shotgun (WGS) entry which is preliminary data.</text>
</comment>
<comment type="similarity">
    <text evidence="7">Belongs to the class-I aminoacyl-tRNA synthetase family. MetG type 2A subfamily.</text>
</comment>
<dbReference type="PANTHER" id="PTHR43326:SF1">
    <property type="entry name" value="METHIONINE--TRNA LIGASE, MITOCHONDRIAL"/>
    <property type="match status" value="1"/>
</dbReference>
<dbReference type="NCBIfam" id="TIGR00398">
    <property type="entry name" value="metG"/>
    <property type="match status" value="1"/>
</dbReference>
<comment type="function">
    <text evidence="1 7">Is required not only for elongation of protein synthesis but also for the initiation of all mRNA translation through initiator tRNA(fMet) aminoacylation.</text>
</comment>
<dbReference type="GO" id="GO:0006431">
    <property type="term" value="P:methionyl-tRNA aminoacylation"/>
    <property type="evidence" value="ECO:0007669"/>
    <property type="project" value="UniProtKB-UniRule"/>
</dbReference>
<dbReference type="Pfam" id="PF08264">
    <property type="entry name" value="Anticodon_1"/>
    <property type="match status" value="1"/>
</dbReference>
<comment type="subunit">
    <text evidence="7">Monomer.</text>
</comment>
<dbReference type="InterPro" id="IPR014729">
    <property type="entry name" value="Rossmann-like_a/b/a_fold"/>
</dbReference>
<keyword evidence="6 7" id="KW-0030">Aminoacyl-tRNA synthetase</keyword>
<dbReference type="InterPro" id="IPR014758">
    <property type="entry name" value="Met-tRNA_synth"/>
</dbReference>
<feature type="binding site" evidence="7">
    <location>
        <position position="150"/>
    </location>
    <ligand>
        <name>Zn(2+)</name>
        <dbReference type="ChEBI" id="CHEBI:29105"/>
    </ligand>
</feature>
<feature type="domain" description="Methionyl/Leucyl tRNA synthetase" evidence="9">
    <location>
        <begin position="137"/>
        <end position="364"/>
    </location>
</feature>
<keyword evidence="7" id="KW-0963">Cytoplasm</keyword>
<feature type="binding site" evidence="7">
    <location>
        <position position="127"/>
    </location>
    <ligand>
        <name>Zn(2+)</name>
        <dbReference type="ChEBI" id="CHEBI:29105"/>
    </ligand>
</feature>
<dbReference type="GO" id="GO:0005737">
    <property type="term" value="C:cytoplasm"/>
    <property type="evidence" value="ECO:0007669"/>
    <property type="project" value="UniProtKB-SubCell"/>
</dbReference>
<dbReference type="InterPro" id="IPR015413">
    <property type="entry name" value="Methionyl/Leucyl_tRNA_Synth"/>
</dbReference>
<evidence type="ECO:0000256" key="6">
    <source>
        <dbReference type="ARBA" id="ARBA00023146"/>
    </source>
</evidence>
<dbReference type="CDD" id="cd00814">
    <property type="entry name" value="MetRS_core"/>
    <property type="match status" value="1"/>
</dbReference>
<feature type="short sequence motif" description="'HIGH' region" evidence="7">
    <location>
        <begin position="12"/>
        <end position="22"/>
    </location>
</feature>
<feature type="binding site" evidence="7">
    <location>
        <position position="130"/>
    </location>
    <ligand>
        <name>Zn(2+)</name>
        <dbReference type="ChEBI" id="CHEBI:29105"/>
    </ligand>
</feature>
<keyword evidence="5 7" id="KW-0648">Protein biosynthesis</keyword>
<dbReference type="SUPFAM" id="SSF47323">
    <property type="entry name" value="Anticodon-binding domain of a subclass of class I aminoacyl-tRNA synthetases"/>
    <property type="match status" value="1"/>
</dbReference>
<evidence type="ECO:0000256" key="3">
    <source>
        <dbReference type="ARBA" id="ARBA00022741"/>
    </source>
</evidence>
<evidence type="ECO:0000259" key="9">
    <source>
        <dbReference type="Pfam" id="PF09334"/>
    </source>
</evidence>
<dbReference type="GO" id="GO:0046872">
    <property type="term" value="F:metal ion binding"/>
    <property type="evidence" value="ECO:0007669"/>
    <property type="project" value="UniProtKB-KW"/>
</dbReference>
<comment type="subcellular location">
    <subcellularLocation>
        <location evidence="7">Cytoplasm</location>
    </subcellularLocation>
</comment>
<evidence type="ECO:0000313" key="10">
    <source>
        <dbReference type="EMBL" id="OGC15310.1"/>
    </source>
</evidence>
<organism evidence="10 11">
    <name type="scientific">candidate division WOR-1 bacterium RIFOXYB2_FULL_36_35</name>
    <dbReference type="NCBI Taxonomy" id="1802578"/>
    <lineage>
        <taxon>Bacteria</taxon>
        <taxon>Bacillati</taxon>
        <taxon>Saganbacteria</taxon>
    </lineage>
</organism>
<dbReference type="InterPro" id="IPR033911">
    <property type="entry name" value="MetRS_core"/>
</dbReference>
<dbReference type="PRINTS" id="PR01041">
    <property type="entry name" value="TRNASYNTHMET"/>
</dbReference>
<dbReference type="NCBIfam" id="NF008900">
    <property type="entry name" value="PRK12267.1"/>
    <property type="match status" value="1"/>
</dbReference>
<comment type="cofactor">
    <cofactor evidence="7">
        <name>Zn(2+)</name>
        <dbReference type="ChEBI" id="CHEBI:29105"/>
    </cofactor>
    <text evidence="7">Binds 1 zinc ion per subunit.</text>
</comment>
<evidence type="ECO:0000256" key="5">
    <source>
        <dbReference type="ARBA" id="ARBA00022917"/>
    </source>
</evidence>
<keyword evidence="4 7" id="KW-0067">ATP-binding</keyword>
<name>A0A1F4S4H2_UNCSA</name>
<comment type="catalytic activity">
    <reaction evidence="7">
        <text>tRNA(Met) + L-methionine + ATP = L-methionyl-tRNA(Met) + AMP + diphosphate</text>
        <dbReference type="Rhea" id="RHEA:13481"/>
        <dbReference type="Rhea" id="RHEA-COMP:9667"/>
        <dbReference type="Rhea" id="RHEA-COMP:9698"/>
        <dbReference type="ChEBI" id="CHEBI:30616"/>
        <dbReference type="ChEBI" id="CHEBI:33019"/>
        <dbReference type="ChEBI" id="CHEBI:57844"/>
        <dbReference type="ChEBI" id="CHEBI:78442"/>
        <dbReference type="ChEBI" id="CHEBI:78530"/>
        <dbReference type="ChEBI" id="CHEBI:456215"/>
        <dbReference type="EC" id="6.1.1.10"/>
    </reaction>
</comment>
<dbReference type="Gene3D" id="2.170.220.10">
    <property type="match status" value="1"/>
</dbReference>
<evidence type="ECO:0000313" key="11">
    <source>
        <dbReference type="Proteomes" id="UP000177905"/>
    </source>
</evidence>
<sequence length="513" mass="58814">MNKKFYITTPVYYVNDIPHIGHAYTTIGADVLARYKRSKGFDVFFLTGTDEHGQKVAQAAEREKKNPKEFVDSIVDSYKKTWDLLQITNDDFIRTTDDRHIKAVQGIFKTLLEKGLIYKGIYEGWYCVSCETFVLQGQTLDANDLPFRVCPDCHGETKILKEESYFFKLSAFEDKLLVLYAENPDFVQPKSRLNEVVNFVKQGLKDLSITRTTFNWGVPVPNDSKHVIYVWFDALINYISAIGYPDGEKFKKYWPADIHLMGKEIVRFHAVIWPAILMAIEFPLPKKVFGHGWWTVEGRKMSKSLGNTVDPIKMSENYGVDAFRYFVLREVSFGNDGDFSTQSFINRYNADLANDLGNLLSRTLTMIEKYFEGKVPDVKDNAFDPLSRDIINLIKQTPSKFDECIDRLAFSEALECVWILISFANAYIEQEAPWALEKKGETEKLSCVLFNLYEALRIVAALVSPFMPGSSLEIWKQLNFPQEPQSISLNPFGMKIAGIVIKKGQPLFPRLNK</sequence>
<protein>
    <recommendedName>
        <fullName evidence="7">Methionine--tRNA ligase</fullName>
        <ecNumber evidence="7">6.1.1.10</ecNumber>
    </recommendedName>
    <alternativeName>
        <fullName evidence="7">Methionyl-tRNA synthetase</fullName>
        <shortName evidence="7">MetRS</shortName>
    </alternativeName>
</protein>
<dbReference type="GO" id="GO:0004825">
    <property type="term" value="F:methionine-tRNA ligase activity"/>
    <property type="evidence" value="ECO:0007669"/>
    <property type="project" value="UniProtKB-UniRule"/>
</dbReference>
<dbReference type="Proteomes" id="UP000177905">
    <property type="component" value="Unassembled WGS sequence"/>
</dbReference>
<keyword evidence="2 7" id="KW-0436">Ligase</keyword>
<dbReference type="Pfam" id="PF09334">
    <property type="entry name" value="tRNA-synt_1g"/>
    <property type="match status" value="2"/>
</dbReference>
<dbReference type="InterPro" id="IPR041872">
    <property type="entry name" value="Anticodon_Met"/>
</dbReference>
<dbReference type="HAMAP" id="MF_01228">
    <property type="entry name" value="Met_tRNA_synth_type2"/>
    <property type="match status" value="1"/>
</dbReference>
<dbReference type="EMBL" id="MEUA01000022">
    <property type="protein sequence ID" value="OGC15310.1"/>
    <property type="molecule type" value="Genomic_DNA"/>
</dbReference>
<feature type="domain" description="Methionyl/Valyl/Leucyl/Isoleucyl-tRNA synthetase anticodon-binding" evidence="8">
    <location>
        <begin position="388"/>
        <end position="492"/>
    </location>
</feature>
<feature type="domain" description="Methionyl/Leucyl tRNA synthetase" evidence="9">
    <location>
        <begin position="6"/>
        <end position="134"/>
    </location>
</feature>
<evidence type="ECO:0000256" key="2">
    <source>
        <dbReference type="ARBA" id="ARBA00022598"/>
    </source>
</evidence>
<accession>A0A1F4S4H2</accession>
<dbReference type="GO" id="GO:0005524">
    <property type="term" value="F:ATP binding"/>
    <property type="evidence" value="ECO:0007669"/>
    <property type="project" value="UniProtKB-UniRule"/>
</dbReference>
<evidence type="ECO:0000256" key="1">
    <source>
        <dbReference type="ARBA" id="ARBA00003314"/>
    </source>
</evidence>
<feature type="binding site" evidence="7">
    <location>
        <position position="153"/>
    </location>
    <ligand>
        <name>Zn(2+)</name>
        <dbReference type="ChEBI" id="CHEBI:29105"/>
    </ligand>
</feature>
<dbReference type="CDD" id="cd07957">
    <property type="entry name" value="Anticodon_Ia_Met"/>
    <property type="match status" value="1"/>
</dbReference>
<dbReference type="SUPFAM" id="SSF52374">
    <property type="entry name" value="Nucleotidylyl transferase"/>
    <property type="match status" value="1"/>
</dbReference>
<dbReference type="Gene3D" id="1.10.730.10">
    <property type="entry name" value="Isoleucyl-tRNA Synthetase, Domain 1"/>
    <property type="match status" value="1"/>
</dbReference>
<keyword evidence="3 7" id="KW-0547">Nucleotide-binding</keyword>
<proteinExistence type="inferred from homology"/>
<dbReference type="InterPro" id="IPR013155">
    <property type="entry name" value="M/V/L/I-tRNA-synth_anticd-bd"/>
</dbReference>
<dbReference type="FunFam" id="2.170.220.10:FF:000002">
    <property type="entry name" value="Methionine--tRNA ligase"/>
    <property type="match status" value="1"/>
</dbReference>
<keyword evidence="7" id="KW-0479">Metal-binding</keyword>
<dbReference type="InterPro" id="IPR023457">
    <property type="entry name" value="Met-tRNA_synth_2"/>
</dbReference>
<comment type="caution">
    <text evidence="7">Lacks conserved residue(s) required for the propagation of feature annotation.</text>
</comment>
<evidence type="ECO:0000259" key="8">
    <source>
        <dbReference type="Pfam" id="PF08264"/>
    </source>
</evidence>
<dbReference type="InterPro" id="IPR009080">
    <property type="entry name" value="tRNAsynth_Ia_anticodon-bd"/>
</dbReference>
<evidence type="ECO:0000256" key="7">
    <source>
        <dbReference type="HAMAP-Rule" id="MF_01228"/>
    </source>
</evidence>
<dbReference type="PANTHER" id="PTHR43326">
    <property type="entry name" value="METHIONYL-TRNA SYNTHETASE"/>
    <property type="match status" value="1"/>
</dbReference>
<gene>
    <name evidence="7" type="primary">metG</name>
    <name evidence="10" type="ORF">A2290_05125</name>
</gene>
<feature type="short sequence motif" description="'KMSKS' region" evidence="7">
    <location>
        <begin position="300"/>
        <end position="304"/>
    </location>
</feature>
<reference evidence="10 11" key="1">
    <citation type="journal article" date="2016" name="Nat. Commun.">
        <title>Thousands of microbial genomes shed light on interconnected biogeochemical processes in an aquifer system.</title>
        <authorList>
            <person name="Anantharaman K."/>
            <person name="Brown C.T."/>
            <person name="Hug L.A."/>
            <person name="Sharon I."/>
            <person name="Castelle C.J."/>
            <person name="Probst A.J."/>
            <person name="Thomas B.C."/>
            <person name="Singh A."/>
            <person name="Wilkins M.J."/>
            <person name="Karaoz U."/>
            <person name="Brodie E.L."/>
            <person name="Williams K.H."/>
            <person name="Hubbard S.S."/>
            <person name="Banfield J.F."/>
        </authorList>
    </citation>
    <scope>NUCLEOTIDE SEQUENCE [LARGE SCALE GENOMIC DNA]</scope>
</reference>
<dbReference type="Gene3D" id="3.40.50.620">
    <property type="entry name" value="HUPs"/>
    <property type="match status" value="1"/>
</dbReference>
<dbReference type="EC" id="6.1.1.10" evidence="7"/>
<dbReference type="AlphaFoldDB" id="A0A1F4S4H2"/>